<reference evidence="3" key="1">
    <citation type="journal article" date="2020" name="mSystems">
        <title>Genome- and Community-Level Interaction Insights into Carbon Utilization and Element Cycling Functions of Hydrothermarchaeota in Hydrothermal Sediment.</title>
        <authorList>
            <person name="Zhou Z."/>
            <person name="Liu Y."/>
            <person name="Xu W."/>
            <person name="Pan J."/>
            <person name="Luo Z.H."/>
            <person name="Li M."/>
        </authorList>
    </citation>
    <scope>NUCLEOTIDE SEQUENCE [LARGE SCALE GENOMIC DNA]</scope>
    <source>
        <strain evidence="3">SpSt-289</strain>
    </source>
</reference>
<dbReference type="GO" id="GO:0008168">
    <property type="term" value="F:methyltransferase activity"/>
    <property type="evidence" value="ECO:0007669"/>
    <property type="project" value="UniProtKB-KW"/>
</dbReference>
<keyword evidence="1 3" id="KW-0489">Methyltransferase</keyword>
<accession>A0A7C1FEW0</accession>
<dbReference type="Pfam" id="PF02636">
    <property type="entry name" value="Methyltransf_28"/>
    <property type="match status" value="1"/>
</dbReference>
<gene>
    <name evidence="3" type="ORF">ENQ20_07220</name>
</gene>
<dbReference type="EMBL" id="DSMG01000077">
    <property type="protein sequence ID" value="HDX31272.1"/>
    <property type="molecule type" value="Genomic_DNA"/>
</dbReference>
<dbReference type="SUPFAM" id="SSF53335">
    <property type="entry name" value="S-adenosyl-L-methionine-dependent methyltransferases"/>
    <property type="match status" value="1"/>
</dbReference>
<evidence type="ECO:0000256" key="2">
    <source>
        <dbReference type="ARBA" id="ARBA00022679"/>
    </source>
</evidence>
<keyword evidence="2 3" id="KW-0808">Transferase</keyword>
<dbReference type="InterPro" id="IPR029063">
    <property type="entry name" value="SAM-dependent_MTases_sf"/>
</dbReference>
<dbReference type="Gene3D" id="3.40.50.150">
    <property type="entry name" value="Vaccinia Virus protein VP39"/>
    <property type="match status" value="1"/>
</dbReference>
<evidence type="ECO:0000313" key="3">
    <source>
        <dbReference type="EMBL" id="HDX31272.1"/>
    </source>
</evidence>
<sequence length="311" mass="34838">MQIDAFIRYLTAKRTVDDRALNRVVWSQLVDAVRARQASGRRPLRVLEVGAGAGAMAERLLEWRLFDPDANGVEYTLLDAEPGLLAVAQERLHEPPAWLRLSYAPISVFEYAEQMAKYPTVSRYDLLLAHAFLDLFDLPTILPLLRMLLADDGLFYFTINFDGATLFEPTIDLTFDAAVEAAYHRTMDERITDGKPSGDSRTGRHLFTHLPAAGFEICSAGASDWVVHAVNGKYPADEGHFLHCIVEMMHAALRNAPTLDPVRFEAWIAERHAQIERGELVYIAHQLDFFGVARAAPTLRPPLPSPDSRLT</sequence>
<protein>
    <submittedName>
        <fullName evidence="3">Class I SAM-dependent methyltransferase</fullName>
    </submittedName>
</protein>
<organism evidence="3">
    <name type="scientific">Caldilinea aerophila</name>
    <dbReference type="NCBI Taxonomy" id="133453"/>
    <lineage>
        <taxon>Bacteria</taxon>
        <taxon>Bacillati</taxon>
        <taxon>Chloroflexota</taxon>
        <taxon>Caldilineae</taxon>
        <taxon>Caldilineales</taxon>
        <taxon>Caldilineaceae</taxon>
        <taxon>Caldilinea</taxon>
    </lineage>
</organism>
<evidence type="ECO:0000256" key="1">
    <source>
        <dbReference type="ARBA" id="ARBA00022603"/>
    </source>
</evidence>
<dbReference type="AlphaFoldDB" id="A0A7C1FEW0"/>
<comment type="caution">
    <text evidence="3">The sequence shown here is derived from an EMBL/GenBank/DDBJ whole genome shotgun (WGS) entry which is preliminary data.</text>
</comment>
<dbReference type="InterPro" id="IPR003788">
    <property type="entry name" value="NDUFAF7"/>
</dbReference>
<proteinExistence type="predicted"/>
<dbReference type="GO" id="GO:0032259">
    <property type="term" value="P:methylation"/>
    <property type="evidence" value="ECO:0007669"/>
    <property type="project" value="UniProtKB-KW"/>
</dbReference>
<name>A0A7C1FEW0_9CHLR</name>